<keyword evidence="9" id="KW-0067">ATP-binding</keyword>
<dbReference type="EC" id="2.7.7.48" evidence="2"/>
<accession>A0A7D7F379</accession>
<feature type="non-terminal residue" evidence="22">
    <location>
        <position position="1"/>
    </location>
</feature>
<comment type="catalytic activity">
    <reaction evidence="14">
        <text>a 5'-end triphospho-adenylyl-adenylyl-cytidylyl-adenosine in mRNA + GDP + H(+) = a 5'-end (5'-triphosphoguanosine)-adenylyl-adenylyl-cytidylyl-adenosine in mRNA + diphosphate</text>
        <dbReference type="Rhea" id="RHEA:65436"/>
        <dbReference type="Rhea" id="RHEA-COMP:16797"/>
        <dbReference type="Rhea" id="RHEA-COMP:16799"/>
        <dbReference type="ChEBI" id="CHEBI:15378"/>
        <dbReference type="ChEBI" id="CHEBI:33019"/>
        <dbReference type="ChEBI" id="CHEBI:58189"/>
        <dbReference type="ChEBI" id="CHEBI:156484"/>
        <dbReference type="ChEBI" id="CHEBI:156503"/>
        <dbReference type="EC" id="2.7.7.88"/>
    </reaction>
</comment>
<comment type="catalytic activity">
    <reaction evidence="19">
        <text>a 5'-end (5'-triphosphoguanosine)-adenylyl-adenylyl-cytidylyl-adenosine in mRNA + 2 S-adenosyl-L-methionine = a 5'-end (N(7)-methyl 5'-triphosphoguanosine)-(2'-O-methyladenylyl)-adenylyl-cytidylyl-adenosine in mRNA + 2 S-adenosyl-L-homocysteine + H(+)</text>
        <dbReference type="Rhea" id="RHEA:65376"/>
        <dbReference type="Rhea" id="RHEA-COMP:16797"/>
        <dbReference type="Rhea" id="RHEA-COMP:16798"/>
        <dbReference type="ChEBI" id="CHEBI:15378"/>
        <dbReference type="ChEBI" id="CHEBI:57856"/>
        <dbReference type="ChEBI" id="CHEBI:59789"/>
        <dbReference type="ChEBI" id="CHEBI:156483"/>
        <dbReference type="ChEBI" id="CHEBI:156484"/>
        <dbReference type="EC" id="2.1.1.375"/>
    </reaction>
</comment>
<keyword evidence="11" id="KW-0693">Viral RNA replication</keyword>
<evidence type="ECO:0000256" key="12">
    <source>
        <dbReference type="ARBA" id="ARBA00023042"/>
    </source>
</evidence>
<evidence type="ECO:0000256" key="19">
    <source>
        <dbReference type="ARBA" id="ARBA00047370"/>
    </source>
</evidence>
<keyword evidence="23" id="KW-1185">Reference proteome</keyword>
<evidence type="ECO:0000256" key="9">
    <source>
        <dbReference type="ARBA" id="ARBA00022840"/>
    </source>
</evidence>
<evidence type="ECO:0000256" key="1">
    <source>
        <dbReference type="ARBA" id="ARBA00004328"/>
    </source>
</evidence>
<evidence type="ECO:0000256" key="16">
    <source>
        <dbReference type="ARBA" id="ARBA00030436"/>
    </source>
</evidence>
<evidence type="ECO:0000256" key="2">
    <source>
        <dbReference type="ARBA" id="ARBA00012494"/>
    </source>
</evidence>
<evidence type="ECO:0000256" key="11">
    <source>
        <dbReference type="ARBA" id="ARBA00022953"/>
    </source>
</evidence>
<evidence type="ECO:0000313" key="23">
    <source>
        <dbReference type="Proteomes" id="UP000679776"/>
    </source>
</evidence>
<dbReference type="GO" id="GO:0044423">
    <property type="term" value="C:virion component"/>
    <property type="evidence" value="ECO:0007669"/>
    <property type="project" value="UniProtKB-KW"/>
</dbReference>
<dbReference type="Pfam" id="PF00946">
    <property type="entry name" value="Mononeg_RNA_pol"/>
    <property type="match status" value="1"/>
</dbReference>
<comment type="catalytic activity">
    <reaction evidence="20">
        <text>GTP + H2O = GDP + phosphate + H(+)</text>
        <dbReference type="Rhea" id="RHEA:19669"/>
        <dbReference type="ChEBI" id="CHEBI:15377"/>
        <dbReference type="ChEBI" id="CHEBI:15378"/>
        <dbReference type="ChEBI" id="CHEBI:37565"/>
        <dbReference type="ChEBI" id="CHEBI:43474"/>
        <dbReference type="ChEBI" id="CHEBI:58189"/>
    </reaction>
</comment>
<evidence type="ECO:0000256" key="17">
    <source>
        <dbReference type="ARBA" id="ARBA00031012"/>
    </source>
</evidence>
<evidence type="ECO:0000256" key="5">
    <source>
        <dbReference type="ARBA" id="ARBA00022679"/>
    </source>
</evidence>
<evidence type="ECO:0000256" key="7">
    <source>
        <dbReference type="ARBA" id="ARBA00022695"/>
    </source>
</evidence>
<evidence type="ECO:0000313" key="22">
    <source>
        <dbReference type="EMBL" id="QMP82301.1"/>
    </source>
</evidence>
<organism evidence="22 23">
    <name type="scientific">dermapteran chu-related virus 142</name>
    <dbReference type="NCBI Taxonomy" id="2849726"/>
    <lineage>
        <taxon>Viruses</taxon>
        <taxon>Riboviria</taxon>
        <taxon>Orthornavirae</taxon>
        <taxon>Negarnaviricota</taxon>
        <taxon>Haploviricotina</taxon>
        <taxon>Monjiviricetes</taxon>
        <taxon>Jingchuvirales</taxon>
        <taxon>Chuviridae</taxon>
        <taxon>Demapteravirus</taxon>
        <taxon>Demapteravirus dermapteri</taxon>
    </lineage>
</organism>
<sequence>LNKDLTSDDVMLLQHIEQHSITISHSNVTVNSNIYPSIALEILSKDSCFQPFKNMTRIVGIAKKIIMIQHDCMFQHHDPNLQHGFDTYLNTTLQSMQKYKNMRELLTATSVFETLVKLLPNTEIMKGQDEDIDSFNCRRAKLCSFHIKELQMLIVWSRNTALIQWREQLYILPRIYLLMIHNKLADITSVLLLALSYPYSFFQCNAYEQTLAFIKLYLRLAVRYNQKFFEISKVLEALVIGESLAYLEGESNKTFLDTVVYGLHEACKFMYYDSSLHTFLSSCSVPFMHELSCLSKICGHPFCDIEGGACDLKKKVTEHRTISLSAVHQSVRYAKQHFIRSFIKRHGRWPLVEIDRESKSLTKAMLMNKDPQSIAHQRRYGLIKIEDYDAVTLKKNMEFDWVENFIPYIKDRTVSLLKSETLNRYIEGNLEKTDWRSTRALLAYLLWPARKCNHMDYLQSYVAGDWEMIGDYLIIRIVPKEKEHKIKARGFGCKTLQDRARSIIQELNSAEFLDQYSDEHAMTQGEIPLLKKLYAYRHMSEAYTGYKMILINVDASSWNNRFRHQAVAPLMSQTLDAIFDTPIFSKTHQAYQKSFIYMPDAGRVYWWDGQEGGIEGLNQDTWVVTYISQIKVCMEKFQYPYHILCKGDDLRVAVLIPPQVLDHTSIEDLKRDILMAISEIGDKFGHVIKVEDSYASECYFAFSKNTYIGDTELSQSYRKIQKCYGANNSFINTIDDHVACSFSNAHSAAKTSPSPISCYIVAVVWCIFYLMRHDDFEPLADNELVSLLLIPNVLGCFPIIYLHNFLVRAESDLLTAFLHIMQYCKNSYPDIYSYLVFSLKQVWLNPDDNLIGLMIDPYSLPLKKPPVASGILRQSVLKLVESATKNEAIKELFNARKTEFMRVFVENLRTCNVYNAKIMSALYSVTPDGIINELIRKFESGRSIFELLILQSGRRRAVRILSRVVRADVAFQRYKVALIKGLLKDSRFPNTLDVIDNVCSTELAYLLRKELWEKDVVGITQPVMQHMIHVGPVEYFEPTLHNANCHFEYVIDYAQNYDKAYIYTHGDYKPFLGATTGSGLGDPEAKLISKNIFALKLHDLLDVFRWSFCTLRGEGGMVTSNLHYLIEDMIVQYTGKSLSSVAPFTSKRVLDKTVQHHVRANQYKTSVVPNTLTNVYSRVKGYSYAHLVLRDDTEHYLVNFHQIYCHAVSLAFYNAWCGCVPLPEENRIWAVTTECQFCMTAIEEIPIIITYKELPRIEISDISSISATALRKINQELSDYNPTEFQICSEESEGFNIFDAQAALLQHFINTNLCNYIITRDYYTGHELTTTARLTLSEWEGSPGHNLLGVSEVRQMSVESIFLDSSILICGQILSRHTYILPDQAYTVISTVPSNEHEWIGLLKSIDEAGLLFEMQTYLLQIFPDEGVAVYESYHSFSAMYGYLCYLHSLQRNVHPFIYVLSTKDNANIPRHVQIRSSCYQRHILFRNETHLRSTIQGNPIHELHLALRIVFLCFLQEWDNATFVLNEAQKTMTQSLKLFEFDDINDISEMMELWLEDVNERNETYVILTQCIPGLPYITAMEEISALTPMACDVFELLRREYAGYMLDIKRSDIITCKNIISSYQLRNMVVSDAMTIPGVDVVAIGRPEGLHTELIRTGADQTVYTSMMQSFDMIPYEEEEDATISSSWSFQDVGYNNVSSSRLLQIFNALSISFLPSNSTYACFADGYGGYCHVISEMTNSSVIVFNTKPLSPESNPKPLGAMRTQVTRQNQIDVQALDAGYYDITSKRTFQFFIEHNRKRYTLITCDLEMVSLNESYYQGLEYFLSYAVSNTIVGGLIVCKVYGEDPNKVCRLVGKLIGRCTKLILMKSRASMGYGEFYIVAIVASHEDNFDTIISEVSYPPGIICMKINRFLIHLQRDYQKKGGDNLTIQASTSHLLYNVKRRLPCYGWSKLAEVTKIVVPSYLHDKNGRAIDLWARAICENLRGSVKRYYDEIDERVPLPSMYDTMMHKHVILLRLMQLSGAMYVYASLEATGTVCMNFDAIRRSYRRKTLTLPNTMPMPETFNENPFEDVTLSSGKKVNLFVHYISGVKWAWSTVIYAQ</sequence>
<keyword evidence="10" id="KW-0946">Virion</keyword>
<dbReference type="InterPro" id="IPR026890">
    <property type="entry name" value="Mononeg_mRNAcap"/>
</dbReference>
<keyword evidence="7" id="KW-0548">Nucleotidyltransferase</keyword>
<dbReference type="GO" id="GO:0005524">
    <property type="term" value="F:ATP binding"/>
    <property type="evidence" value="ECO:0007669"/>
    <property type="project" value="UniProtKB-KW"/>
</dbReference>
<dbReference type="GeneID" id="80550083"/>
<evidence type="ECO:0000256" key="10">
    <source>
        <dbReference type="ARBA" id="ARBA00022844"/>
    </source>
</evidence>
<keyword evidence="8" id="KW-0547">Nucleotide-binding</keyword>
<evidence type="ECO:0000256" key="6">
    <source>
        <dbReference type="ARBA" id="ARBA00022691"/>
    </source>
</evidence>
<evidence type="ECO:0000256" key="20">
    <source>
        <dbReference type="ARBA" id="ARBA00048548"/>
    </source>
</evidence>
<evidence type="ECO:0000256" key="15">
    <source>
        <dbReference type="ARBA" id="ARBA00024499"/>
    </source>
</evidence>
<comment type="catalytic activity">
    <reaction evidence="18">
        <text>a 5'-end (5'-triphosphoguanosine)-adenylyl-adenylyl-cytidylyl-adenosine in mRNA + S-adenosyl-L-methionine = a 5'-end (5'-triphosphoguanosine)-(2'-O-methyladenylyl)-adenylyl-cytidylyl-adenosine in mRNA + S-adenosyl-L-homocysteine + H(+)</text>
        <dbReference type="Rhea" id="RHEA:65380"/>
        <dbReference type="Rhea" id="RHEA-COMP:16797"/>
        <dbReference type="Rhea" id="RHEA-COMP:16801"/>
        <dbReference type="ChEBI" id="CHEBI:15378"/>
        <dbReference type="ChEBI" id="CHEBI:57856"/>
        <dbReference type="ChEBI" id="CHEBI:59789"/>
        <dbReference type="ChEBI" id="CHEBI:156482"/>
        <dbReference type="ChEBI" id="CHEBI:156484"/>
    </reaction>
</comment>
<protein>
    <recommendedName>
        <fullName evidence="2">RNA-directed RNA polymerase</fullName>
        <ecNumber evidence="2">2.7.7.48</ecNumber>
    </recommendedName>
    <alternativeName>
        <fullName evidence="17">Replicase</fullName>
    </alternativeName>
    <alternativeName>
        <fullName evidence="16">Transcriptase</fullName>
    </alternativeName>
</protein>
<dbReference type="Proteomes" id="UP000679776">
    <property type="component" value="Genome"/>
</dbReference>
<dbReference type="GO" id="GO:0003968">
    <property type="term" value="F:RNA-directed RNA polymerase activity"/>
    <property type="evidence" value="ECO:0007669"/>
    <property type="project" value="UniProtKB-KW"/>
</dbReference>
<keyword evidence="3 22" id="KW-0696">RNA-directed RNA polymerase</keyword>
<dbReference type="Pfam" id="PF14318">
    <property type="entry name" value="Mononeg_mRNAcap"/>
    <property type="match status" value="1"/>
</dbReference>
<keyword evidence="13" id="KW-0511">Multifunctional enzyme</keyword>
<evidence type="ECO:0000256" key="8">
    <source>
        <dbReference type="ARBA" id="ARBA00022741"/>
    </source>
</evidence>
<evidence type="ECO:0000256" key="18">
    <source>
        <dbReference type="ARBA" id="ARBA00047332"/>
    </source>
</evidence>
<dbReference type="RefSeq" id="YP_010839899.1">
    <property type="nucleotide sequence ID" value="NC_078224.1"/>
</dbReference>
<dbReference type="EMBL" id="MT153506">
    <property type="protein sequence ID" value="QMP82301.1"/>
    <property type="molecule type" value="Viral_cRNA"/>
</dbReference>
<evidence type="ECO:0000259" key="21">
    <source>
        <dbReference type="PROSITE" id="PS50526"/>
    </source>
</evidence>
<dbReference type="InterPro" id="IPR014023">
    <property type="entry name" value="Mononeg_RNA_pol_cat"/>
</dbReference>
<feature type="domain" description="RdRp catalytic" evidence="21">
    <location>
        <begin position="547"/>
        <end position="710"/>
    </location>
</feature>
<keyword evidence="5" id="KW-0808">Transferase</keyword>
<dbReference type="GO" id="GO:0004482">
    <property type="term" value="F:mRNA 5'-cap (guanine-N7-)-methyltransferase activity"/>
    <property type="evidence" value="ECO:0007669"/>
    <property type="project" value="InterPro"/>
</dbReference>
<proteinExistence type="predicted"/>
<evidence type="ECO:0000256" key="14">
    <source>
        <dbReference type="ARBA" id="ARBA00024494"/>
    </source>
</evidence>
<reference evidence="22" key="1">
    <citation type="journal article" date="2019" name="PLoS Pathog.">
        <title>Re-assessing the diversity of negative strand RNA viruses in insects.</title>
        <authorList>
            <person name="Kafer S."/>
            <person name="Paraskevopoulou S."/>
            <person name="Zirkel F."/>
            <person name="Wieseke N."/>
            <person name="Donath A."/>
            <person name="Petersen M."/>
            <person name="Jones T.C."/>
            <person name="Liu S."/>
            <person name="Zhou X."/>
            <person name="Middendorf M."/>
            <person name="Junglen S."/>
            <person name="Misof B."/>
            <person name="Drosten C."/>
        </authorList>
    </citation>
    <scope>NUCLEOTIDE SEQUENCE</scope>
    <source>
        <strain evidence="22">OKIAV142</strain>
    </source>
</reference>
<dbReference type="KEGG" id="vg:80550083"/>
<name>A0A7D7F379_9VIRU</name>
<evidence type="ECO:0000256" key="4">
    <source>
        <dbReference type="ARBA" id="ARBA00022664"/>
    </source>
</evidence>
<dbReference type="PROSITE" id="PS50526">
    <property type="entry name" value="RDRP_SSRNA_NEG_NONSEG"/>
    <property type="match status" value="1"/>
</dbReference>
<evidence type="ECO:0000256" key="13">
    <source>
        <dbReference type="ARBA" id="ARBA00023268"/>
    </source>
</evidence>
<evidence type="ECO:0000256" key="3">
    <source>
        <dbReference type="ARBA" id="ARBA00022484"/>
    </source>
</evidence>
<keyword evidence="4" id="KW-0507">mRNA processing</keyword>
<keyword evidence="12" id="KW-0506">mRNA capping</keyword>
<comment type="catalytic activity">
    <reaction evidence="15">
        <text>a 5'-end (5'-triphosphoguanosine)-(2'-O-methyladenylyl)-adenylyl-cytidylyl-adenosine in mRNA + S-adenosyl-L-methionine = a 5'-end (N(7)-methyl 5'-triphosphoguanosine)-(2'-O-methyladenylyl)-adenylyl-cytidylyl-adenosine in mRNA + S-adenosyl-L-homocysteine</text>
        <dbReference type="Rhea" id="RHEA:65440"/>
        <dbReference type="Rhea" id="RHEA-COMP:16798"/>
        <dbReference type="Rhea" id="RHEA-COMP:16801"/>
        <dbReference type="ChEBI" id="CHEBI:57856"/>
        <dbReference type="ChEBI" id="CHEBI:59789"/>
        <dbReference type="ChEBI" id="CHEBI:156482"/>
        <dbReference type="ChEBI" id="CHEBI:156483"/>
    </reaction>
</comment>
<reference evidence="22" key="2">
    <citation type="submission" date="2020-03" db="EMBL/GenBank/DDBJ databases">
        <authorList>
            <person name="Kafer S."/>
            <person name="Paraskevopoulou S."/>
            <person name="Zirkel F."/>
            <person name="Wieseke N."/>
            <person name="Donath A."/>
            <person name="Petersen M."/>
            <person name="Jones T.C."/>
            <person name="Liu S."/>
            <person name="Zhou X."/>
            <person name="Middendorf M."/>
            <person name="Junglen S."/>
            <person name="Misof B."/>
            <person name="Drosten C."/>
        </authorList>
    </citation>
    <scope>NUCLEOTIDE SEQUENCE</scope>
    <source>
        <strain evidence="22">OKIAV142</strain>
    </source>
</reference>
<keyword evidence="6" id="KW-0949">S-adenosyl-L-methionine</keyword>
<comment type="subcellular location">
    <subcellularLocation>
        <location evidence="1">Virion</location>
    </subcellularLocation>
</comment>